<feature type="domain" description="ABC transporter" evidence="9">
    <location>
        <begin position="253"/>
        <end position="495"/>
    </location>
</feature>
<accession>A0A3P7NZC2</accession>
<dbReference type="FunFam" id="3.40.50.300:FF:000127">
    <property type="entry name" value="Ribose import ATP-binding protein RbsA"/>
    <property type="match status" value="1"/>
</dbReference>
<evidence type="ECO:0000256" key="6">
    <source>
        <dbReference type="ARBA" id="ARBA00022840"/>
    </source>
</evidence>
<dbReference type="EMBL" id="LR130778">
    <property type="protein sequence ID" value="VDN48295.1"/>
    <property type="molecule type" value="Genomic_DNA"/>
</dbReference>
<evidence type="ECO:0000256" key="4">
    <source>
        <dbReference type="ARBA" id="ARBA00022737"/>
    </source>
</evidence>
<dbReference type="InterPro" id="IPR050107">
    <property type="entry name" value="ABC_carbohydrate_import_ATPase"/>
</dbReference>
<dbReference type="AlphaFoldDB" id="A0A3P7NZC2"/>
<feature type="domain" description="ABC transporter" evidence="9">
    <location>
        <begin position="10"/>
        <end position="242"/>
    </location>
</feature>
<keyword evidence="2" id="KW-0813">Transport</keyword>
<evidence type="ECO:0000313" key="10">
    <source>
        <dbReference type="EMBL" id="VDN48295.1"/>
    </source>
</evidence>
<dbReference type="RefSeq" id="WP_125137444.1">
    <property type="nucleotide sequence ID" value="NZ_LR130778.1"/>
</dbReference>
<keyword evidence="6 10" id="KW-0067">ATP-binding</keyword>
<gene>
    <name evidence="10" type="ORF">PATL70BA_2400</name>
</gene>
<dbReference type="PANTHER" id="PTHR43790:SF9">
    <property type="entry name" value="GALACTOFURANOSE TRANSPORTER ATP-BINDING PROTEIN YTFR"/>
    <property type="match status" value="1"/>
</dbReference>
<keyword evidence="10" id="KW-0378">Hydrolase</keyword>
<proteinExistence type="predicted"/>
<keyword evidence="7" id="KW-1278">Translocase</keyword>
<dbReference type="EC" id="3.6.3.17" evidence="10"/>
<name>A0A3P7NZC2_9FIRM</name>
<evidence type="ECO:0000256" key="3">
    <source>
        <dbReference type="ARBA" id="ARBA00022475"/>
    </source>
</evidence>
<dbReference type="InterPro" id="IPR027417">
    <property type="entry name" value="P-loop_NTPase"/>
</dbReference>
<keyword evidence="4" id="KW-0677">Repeat</keyword>
<dbReference type="Gene3D" id="3.40.50.300">
    <property type="entry name" value="P-loop containing nucleotide triphosphate hydrolases"/>
    <property type="match status" value="2"/>
</dbReference>
<dbReference type="InterPro" id="IPR017871">
    <property type="entry name" value="ABC_transporter-like_CS"/>
</dbReference>
<dbReference type="PROSITE" id="PS50893">
    <property type="entry name" value="ABC_TRANSPORTER_2"/>
    <property type="match status" value="2"/>
</dbReference>
<evidence type="ECO:0000256" key="2">
    <source>
        <dbReference type="ARBA" id="ARBA00022448"/>
    </source>
</evidence>
<reference evidence="10 11" key="1">
    <citation type="submission" date="2018-09" db="EMBL/GenBank/DDBJ databases">
        <authorList>
            <person name="Postec A."/>
        </authorList>
    </citation>
    <scope>NUCLEOTIDE SEQUENCE [LARGE SCALE GENOMIC DNA]</scope>
    <source>
        <strain evidence="10">70B-A</strain>
    </source>
</reference>
<dbReference type="Pfam" id="PF00005">
    <property type="entry name" value="ABC_tran"/>
    <property type="match status" value="2"/>
</dbReference>
<dbReference type="SMART" id="SM00382">
    <property type="entry name" value="AAA"/>
    <property type="match status" value="2"/>
</dbReference>
<dbReference type="SUPFAM" id="SSF52540">
    <property type="entry name" value="P-loop containing nucleoside triphosphate hydrolases"/>
    <property type="match status" value="2"/>
</dbReference>
<evidence type="ECO:0000256" key="1">
    <source>
        <dbReference type="ARBA" id="ARBA00004202"/>
    </source>
</evidence>
<evidence type="ECO:0000256" key="8">
    <source>
        <dbReference type="ARBA" id="ARBA00023136"/>
    </source>
</evidence>
<dbReference type="GO" id="GO:0016887">
    <property type="term" value="F:ATP hydrolysis activity"/>
    <property type="evidence" value="ECO:0007669"/>
    <property type="project" value="InterPro"/>
</dbReference>
<dbReference type="Proteomes" id="UP000279029">
    <property type="component" value="Chromosome"/>
</dbReference>
<organism evidence="10 11">
    <name type="scientific">Petrocella atlantisensis</name>
    <dbReference type="NCBI Taxonomy" id="2173034"/>
    <lineage>
        <taxon>Bacteria</taxon>
        <taxon>Bacillati</taxon>
        <taxon>Bacillota</taxon>
        <taxon>Clostridia</taxon>
        <taxon>Lachnospirales</taxon>
        <taxon>Vallitaleaceae</taxon>
        <taxon>Petrocella</taxon>
    </lineage>
</organism>
<dbReference type="CDD" id="cd03216">
    <property type="entry name" value="ABC_Carb_Monos_I"/>
    <property type="match status" value="1"/>
</dbReference>
<dbReference type="KEGG" id="cbar:PATL70BA_2400"/>
<dbReference type="InterPro" id="IPR003593">
    <property type="entry name" value="AAA+_ATPase"/>
</dbReference>
<keyword evidence="5" id="KW-0547">Nucleotide-binding</keyword>
<sequence>MDNKNSNIILSIQDVEKSFPGVKALDQVSIDIRRGEVHGLVGENGAGKSTLMKILSGVLKKDAGTITFDGAIVHHTSPVESQRMGMSIIYQELNLVHTMSVGENVFLGRFKEMGGMRGTHTKAKALLDSIGANLDTYQLVDELSVSEKQMVEIAKALSFESKLIIMDEPSSSLTQDEMDKLIAVIKQLKEKGITIIYISHKLDEIFELCNRVTIMRDGHVIDTQLTSDITRNEMIAKMVGRTIENEFPERPKCDGEVLLQVKSLNTNKLKNVSFKLRKGEILGFVGLVGAGRTEIVRAIFGADQVKGHEILIDGKVVTIKNPKDAMNAGLALVTEDRKQQGLVLSFTVEKNVSMASLDRLSKFGILNKSKEKEMAERQVKGLNVKTPTILTKVSSLSGGNQQKVVLGGWLETGPRVLILDEPTRGIDVGAKYEIYLLMKEIAESGGAIILISSELPEVLNMSNRVLTVYEGRITGEFDPLKTTPDHIMRNALGMGEEEQKNDQTN</sequence>
<protein>
    <submittedName>
        <fullName evidence="10">Putative ribose/galactose/methyl galactoside import ATP-binding protein 1</fullName>
        <ecNumber evidence="10">3.6.3.17</ecNumber>
    </submittedName>
</protein>
<keyword evidence="3" id="KW-1003">Cell membrane</keyword>
<comment type="subcellular location">
    <subcellularLocation>
        <location evidence="1">Cell membrane</location>
        <topology evidence="1">Peripheral membrane protein</topology>
    </subcellularLocation>
</comment>
<evidence type="ECO:0000259" key="9">
    <source>
        <dbReference type="PROSITE" id="PS50893"/>
    </source>
</evidence>
<dbReference type="InterPro" id="IPR003439">
    <property type="entry name" value="ABC_transporter-like_ATP-bd"/>
</dbReference>
<dbReference type="CDD" id="cd03215">
    <property type="entry name" value="ABC_Carb_Monos_II"/>
    <property type="match status" value="1"/>
</dbReference>
<evidence type="ECO:0000256" key="5">
    <source>
        <dbReference type="ARBA" id="ARBA00022741"/>
    </source>
</evidence>
<evidence type="ECO:0000256" key="7">
    <source>
        <dbReference type="ARBA" id="ARBA00022967"/>
    </source>
</evidence>
<dbReference type="PROSITE" id="PS00211">
    <property type="entry name" value="ABC_TRANSPORTER_1"/>
    <property type="match status" value="1"/>
</dbReference>
<evidence type="ECO:0000313" key="11">
    <source>
        <dbReference type="Proteomes" id="UP000279029"/>
    </source>
</evidence>
<keyword evidence="11" id="KW-1185">Reference proteome</keyword>
<dbReference type="GO" id="GO:0005524">
    <property type="term" value="F:ATP binding"/>
    <property type="evidence" value="ECO:0007669"/>
    <property type="project" value="UniProtKB-KW"/>
</dbReference>
<dbReference type="OrthoDB" id="9771863at2"/>
<dbReference type="PANTHER" id="PTHR43790">
    <property type="entry name" value="CARBOHYDRATE TRANSPORT ATP-BINDING PROTEIN MG119-RELATED"/>
    <property type="match status" value="1"/>
</dbReference>
<keyword evidence="8" id="KW-0472">Membrane</keyword>
<dbReference type="GO" id="GO:0005886">
    <property type="term" value="C:plasma membrane"/>
    <property type="evidence" value="ECO:0007669"/>
    <property type="project" value="UniProtKB-SubCell"/>
</dbReference>